<dbReference type="STRING" id="1798664.A3C93_04060"/>
<dbReference type="EMBL" id="MHLO01000042">
    <property type="protein sequence ID" value="OGZ10962.1"/>
    <property type="molecule type" value="Genomic_DNA"/>
</dbReference>
<sequence>MGKQTSVTFRGVCHLFFETGTEGCHWSFQDERFISIPDPETFVCEKCGRVWNKKQSKRAPKRDFGGECKTTKEHLWKLLHPQGMWAYEGLHVLENGDVLTVYDKADPTKKLWSGVVSLQQRKTYHEFVVDGMIVHAAPKNVPVAEWKTWFFEEYPAELTLGKRSLAMWEKHFRDATEKKLRELGRDK</sequence>
<proteinExistence type="predicted"/>
<evidence type="ECO:0000313" key="1">
    <source>
        <dbReference type="EMBL" id="OGZ10962.1"/>
    </source>
</evidence>
<gene>
    <name evidence="1" type="ORF">A3C93_04060</name>
</gene>
<accession>A0A1G2DBW9</accession>
<dbReference type="AlphaFoldDB" id="A0A1G2DBW9"/>
<comment type="caution">
    <text evidence="1">The sequence shown here is derived from an EMBL/GenBank/DDBJ whole genome shotgun (WGS) entry which is preliminary data.</text>
</comment>
<organism evidence="1 2">
    <name type="scientific">Candidatus Lloydbacteria bacterium RIFCSPHIGHO2_02_FULL_54_17</name>
    <dbReference type="NCBI Taxonomy" id="1798664"/>
    <lineage>
        <taxon>Bacteria</taxon>
        <taxon>Candidatus Lloydiibacteriota</taxon>
    </lineage>
</organism>
<dbReference type="Proteomes" id="UP000178636">
    <property type="component" value="Unassembled WGS sequence"/>
</dbReference>
<reference evidence="1 2" key="1">
    <citation type="journal article" date="2016" name="Nat. Commun.">
        <title>Thousands of microbial genomes shed light on interconnected biogeochemical processes in an aquifer system.</title>
        <authorList>
            <person name="Anantharaman K."/>
            <person name="Brown C.T."/>
            <person name="Hug L.A."/>
            <person name="Sharon I."/>
            <person name="Castelle C.J."/>
            <person name="Probst A.J."/>
            <person name="Thomas B.C."/>
            <person name="Singh A."/>
            <person name="Wilkins M.J."/>
            <person name="Karaoz U."/>
            <person name="Brodie E.L."/>
            <person name="Williams K.H."/>
            <person name="Hubbard S.S."/>
            <person name="Banfield J.F."/>
        </authorList>
    </citation>
    <scope>NUCLEOTIDE SEQUENCE [LARGE SCALE GENOMIC DNA]</scope>
</reference>
<name>A0A1G2DBW9_9BACT</name>
<evidence type="ECO:0000313" key="2">
    <source>
        <dbReference type="Proteomes" id="UP000178636"/>
    </source>
</evidence>
<protein>
    <submittedName>
        <fullName evidence="1">Uncharacterized protein</fullName>
    </submittedName>
</protein>